<feature type="transmembrane region" description="Helical" evidence="1">
    <location>
        <begin position="101"/>
        <end position="120"/>
    </location>
</feature>
<dbReference type="Proteomes" id="UP000606274">
    <property type="component" value="Unassembled WGS sequence"/>
</dbReference>
<keyword evidence="1" id="KW-1133">Transmembrane helix</keyword>
<evidence type="ECO:0000256" key="1">
    <source>
        <dbReference type="SAM" id="Phobius"/>
    </source>
</evidence>
<feature type="transmembrane region" description="Helical" evidence="1">
    <location>
        <begin position="6"/>
        <end position="25"/>
    </location>
</feature>
<keyword evidence="1" id="KW-0812">Transmembrane</keyword>
<reference evidence="2" key="1">
    <citation type="submission" date="2020-08" db="EMBL/GenBank/DDBJ databases">
        <title>Chromosome-level assembly of Southern catfish (Silurus meridionalis) provides insights into visual adaptation to the nocturnal and benthic lifestyles.</title>
        <authorList>
            <person name="Zhang Y."/>
            <person name="Wang D."/>
            <person name="Peng Z."/>
        </authorList>
    </citation>
    <scope>NUCLEOTIDE SEQUENCE</scope>
    <source>
        <strain evidence="2">SWU-2019-XX</strain>
        <tissue evidence="2">Muscle</tissue>
    </source>
</reference>
<organism evidence="2 3">
    <name type="scientific">Silurus meridionalis</name>
    <name type="common">Southern catfish</name>
    <name type="synonym">Silurus soldatovi meridionalis</name>
    <dbReference type="NCBI Taxonomy" id="175797"/>
    <lineage>
        <taxon>Eukaryota</taxon>
        <taxon>Metazoa</taxon>
        <taxon>Chordata</taxon>
        <taxon>Craniata</taxon>
        <taxon>Vertebrata</taxon>
        <taxon>Euteleostomi</taxon>
        <taxon>Actinopterygii</taxon>
        <taxon>Neopterygii</taxon>
        <taxon>Teleostei</taxon>
        <taxon>Ostariophysi</taxon>
        <taxon>Siluriformes</taxon>
        <taxon>Siluridae</taxon>
        <taxon>Silurus</taxon>
    </lineage>
</organism>
<feature type="transmembrane region" description="Helical" evidence="1">
    <location>
        <begin position="132"/>
        <end position="155"/>
    </location>
</feature>
<dbReference type="EMBL" id="JABFDY010000007">
    <property type="protein sequence ID" value="KAF7704880.1"/>
    <property type="molecule type" value="Genomic_DNA"/>
</dbReference>
<feature type="transmembrane region" description="Helical" evidence="1">
    <location>
        <begin position="70"/>
        <end position="89"/>
    </location>
</feature>
<name>A0A8T0BHJ4_SILME</name>
<accession>A0A8T0BHJ4</accession>
<dbReference type="AlphaFoldDB" id="A0A8T0BHJ4"/>
<feature type="transmembrane region" description="Helical" evidence="1">
    <location>
        <begin position="216"/>
        <end position="240"/>
    </location>
</feature>
<feature type="transmembrane region" description="Helical" evidence="1">
    <location>
        <begin position="37"/>
        <end position="58"/>
    </location>
</feature>
<keyword evidence="1" id="KW-0472">Membrane</keyword>
<feature type="transmembrane region" description="Helical" evidence="1">
    <location>
        <begin position="332"/>
        <end position="355"/>
    </location>
</feature>
<protein>
    <submittedName>
        <fullName evidence="2">Uncharacterized protein</fullName>
    </submittedName>
</protein>
<feature type="transmembrane region" description="Helical" evidence="1">
    <location>
        <begin position="192"/>
        <end position="209"/>
    </location>
</feature>
<feature type="transmembrane region" description="Helical" evidence="1">
    <location>
        <begin position="293"/>
        <end position="320"/>
    </location>
</feature>
<comment type="caution">
    <text evidence="2">The sequence shown here is derived from an EMBL/GenBank/DDBJ whole genome shotgun (WGS) entry which is preliminary data.</text>
</comment>
<gene>
    <name evidence="2" type="ORF">HF521_020166</name>
</gene>
<keyword evidence="3" id="KW-1185">Reference proteome</keyword>
<proteinExistence type="predicted"/>
<sequence>MDYCVVFIGVVNGSVFLGYFSYTSFQKKDNSRRARVIQCAHVLCPNITMSIVFILWGVTEGFLTEAATCSALNFVRILFLFWIAVHLKSVEDYVHEVMDRLAVLLQYIVITVVAYSPIIVDLWNKTDNIGKVLVLTFLFLGSLLVSLHAVAVVCYRRNLQKVTDQSYVNTEITNFLRLCAIIWTYGLQLNHLPVLLFPLLAIICFKVCVHCKCPIPVLHFVSVLLILQIMSVSGSIYIHYDLVTNMKGKRDILTWITVFLHILTVIIMFASLHNFTVNRHPESGSRNTVTLPVWCVVVFVIGSVLAVLVNAAVLLVALILKARNGQHTVDLQVILIPTECVFAACWLALQISVFWKNRK</sequence>
<feature type="transmembrane region" description="Helical" evidence="1">
    <location>
        <begin position="252"/>
        <end position="272"/>
    </location>
</feature>
<evidence type="ECO:0000313" key="2">
    <source>
        <dbReference type="EMBL" id="KAF7704880.1"/>
    </source>
</evidence>
<feature type="transmembrane region" description="Helical" evidence="1">
    <location>
        <begin position="167"/>
        <end position="186"/>
    </location>
</feature>
<evidence type="ECO:0000313" key="3">
    <source>
        <dbReference type="Proteomes" id="UP000606274"/>
    </source>
</evidence>